<dbReference type="GO" id="GO:0006355">
    <property type="term" value="P:regulation of DNA-templated transcription"/>
    <property type="evidence" value="ECO:0007669"/>
    <property type="project" value="InterPro"/>
</dbReference>
<dbReference type="InterPro" id="IPR001789">
    <property type="entry name" value="Sig_transdc_resp-reg_receiver"/>
</dbReference>
<dbReference type="Gene3D" id="1.10.10.10">
    <property type="entry name" value="Winged helix-like DNA-binding domain superfamily/Winged helix DNA-binding domain"/>
    <property type="match status" value="1"/>
</dbReference>
<dbReference type="OrthoDB" id="2641503at2"/>
<evidence type="ECO:0000313" key="12">
    <source>
        <dbReference type="Proteomes" id="UP000250369"/>
    </source>
</evidence>
<dbReference type="GO" id="GO:0032993">
    <property type="term" value="C:protein-DNA complex"/>
    <property type="evidence" value="ECO:0007669"/>
    <property type="project" value="TreeGrafter"/>
</dbReference>
<dbReference type="SMART" id="SM00862">
    <property type="entry name" value="Trans_reg_C"/>
    <property type="match status" value="1"/>
</dbReference>
<organism evidence="11 12">
    <name type="scientific">Paenibacillus contaminans</name>
    <dbReference type="NCBI Taxonomy" id="450362"/>
    <lineage>
        <taxon>Bacteria</taxon>
        <taxon>Bacillati</taxon>
        <taxon>Bacillota</taxon>
        <taxon>Bacilli</taxon>
        <taxon>Bacillales</taxon>
        <taxon>Paenibacillaceae</taxon>
        <taxon>Paenibacillus</taxon>
    </lineage>
</organism>
<dbReference type="InterPro" id="IPR001867">
    <property type="entry name" value="OmpR/PhoB-type_DNA-bd"/>
</dbReference>
<dbReference type="PROSITE" id="PS51755">
    <property type="entry name" value="OMPR_PHOB"/>
    <property type="match status" value="1"/>
</dbReference>
<dbReference type="SUPFAM" id="SSF52172">
    <property type="entry name" value="CheY-like"/>
    <property type="match status" value="1"/>
</dbReference>
<feature type="DNA-binding region" description="OmpR/PhoB-type" evidence="8">
    <location>
        <begin position="134"/>
        <end position="236"/>
    </location>
</feature>
<dbReference type="Pfam" id="PF00486">
    <property type="entry name" value="Trans_reg_C"/>
    <property type="match status" value="1"/>
</dbReference>
<dbReference type="EMBL" id="QMFB01000009">
    <property type="protein sequence ID" value="RAV20140.1"/>
    <property type="molecule type" value="Genomic_DNA"/>
</dbReference>
<keyword evidence="3" id="KW-0902">Two-component regulatory system</keyword>
<keyword evidence="6" id="KW-0804">Transcription</keyword>
<evidence type="ECO:0000256" key="5">
    <source>
        <dbReference type="ARBA" id="ARBA00023125"/>
    </source>
</evidence>
<evidence type="ECO:0000256" key="8">
    <source>
        <dbReference type="PROSITE-ProRule" id="PRU01091"/>
    </source>
</evidence>
<dbReference type="PANTHER" id="PTHR48111">
    <property type="entry name" value="REGULATOR OF RPOS"/>
    <property type="match status" value="1"/>
</dbReference>
<dbReference type="Gene3D" id="3.40.50.2300">
    <property type="match status" value="1"/>
</dbReference>
<comment type="subcellular location">
    <subcellularLocation>
        <location evidence="1">Cytoplasm</location>
    </subcellularLocation>
</comment>
<sequence>MNKVLIIEDDPMIGEMLSMYLSEEDYEVTRAVNGEQGLAQLEAVRPDIVLLDLVLPDMDGTRLCRGIREVSTVPILVVSMRTEVTDRIDALLAGADDYLCKPFSMRELSARITALIRRSHYPAQTAAAPSEQEPEQAVMKGDKHITLDLERRTVYVDDRLIETTYSEFEIMRLLCANPGKVFNRESLINALRGFDSFVTDRAIDVHIANLRKKIEYEPREPKHIKTVWGVGYKFEM</sequence>
<evidence type="ECO:0000256" key="1">
    <source>
        <dbReference type="ARBA" id="ARBA00004496"/>
    </source>
</evidence>
<evidence type="ECO:0000256" key="3">
    <source>
        <dbReference type="ARBA" id="ARBA00023012"/>
    </source>
</evidence>
<dbReference type="InterPro" id="IPR039420">
    <property type="entry name" value="WalR-like"/>
</dbReference>
<keyword evidence="5 8" id="KW-0238">DNA-binding</keyword>
<evidence type="ECO:0000256" key="6">
    <source>
        <dbReference type="ARBA" id="ARBA00023163"/>
    </source>
</evidence>
<reference evidence="11 12" key="1">
    <citation type="journal article" date="2009" name="Int. J. Syst. Evol. Microbiol.">
        <title>Paenibacillus contaminans sp. nov., isolated from a contaminated laboratory plate.</title>
        <authorList>
            <person name="Chou J.H."/>
            <person name="Lee J.H."/>
            <person name="Lin M.C."/>
            <person name="Chang P.S."/>
            <person name="Arun A.B."/>
            <person name="Young C.C."/>
            <person name="Chen W.M."/>
        </authorList>
    </citation>
    <scope>NUCLEOTIDE SEQUENCE [LARGE SCALE GENOMIC DNA]</scope>
    <source>
        <strain evidence="11 12">CKOBP-6</strain>
    </source>
</reference>
<dbReference type="Pfam" id="PF00072">
    <property type="entry name" value="Response_reg"/>
    <property type="match status" value="1"/>
</dbReference>
<name>A0A329MKH1_9BACL</name>
<proteinExistence type="predicted"/>
<dbReference type="GO" id="GO:0000976">
    <property type="term" value="F:transcription cis-regulatory region binding"/>
    <property type="evidence" value="ECO:0007669"/>
    <property type="project" value="TreeGrafter"/>
</dbReference>
<dbReference type="FunFam" id="1.10.10.10:FF:000018">
    <property type="entry name" value="DNA-binding response regulator ResD"/>
    <property type="match status" value="1"/>
</dbReference>
<keyword evidence="12" id="KW-1185">Reference proteome</keyword>
<gene>
    <name evidence="11" type="ORF">DQG23_16860</name>
</gene>
<dbReference type="GO" id="GO:0000156">
    <property type="term" value="F:phosphorelay response regulator activity"/>
    <property type="evidence" value="ECO:0007669"/>
    <property type="project" value="TreeGrafter"/>
</dbReference>
<dbReference type="FunFam" id="3.40.50.2300:FF:000001">
    <property type="entry name" value="DNA-binding response regulator PhoB"/>
    <property type="match status" value="1"/>
</dbReference>
<dbReference type="CDD" id="cd00383">
    <property type="entry name" value="trans_reg_C"/>
    <property type="match status" value="1"/>
</dbReference>
<dbReference type="AlphaFoldDB" id="A0A329MKH1"/>
<dbReference type="RefSeq" id="WP_113032037.1">
    <property type="nucleotide sequence ID" value="NZ_QMFB01000009.1"/>
</dbReference>
<keyword evidence="4" id="KW-0805">Transcription regulation</keyword>
<dbReference type="PROSITE" id="PS50110">
    <property type="entry name" value="RESPONSE_REGULATORY"/>
    <property type="match status" value="1"/>
</dbReference>
<dbReference type="InterPro" id="IPR016032">
    <property type="entry name" value="Sig_transdc_resp-reg_C-effctor"/>
</dbReference>
<dbReference type="InterPro" id="IPR011006">
    <property type="entry name" value="CheY-like_superfamily"/>
</dbReference>
<dbReference type="InterPro" id="IPR036388">
    <property type="entry name" value="WH-like_DNA-bd_sf"/>
</dbReference>
<feature type="modified residue" description="4-aspartylphosphate" evidence="7">
    <location>
        <position position="52"/>
    </location>
</feature>
<evidence type="ECO:0000256" key="2">
    <source>
        <dbReference type="ARBA" id="ARBA00022553"/>
    </source>
</evidence>
<dbReference type="PANTHER" id="PTHR48111:SF1">
    <property type="entry name" value="TWO-COMPONENT RESPONSE REGULATOR ORR33"/>
    <property type="match status" value="1"/>
</dbReference>
<evidence type="ECO:0000313" key="11">
    <source>
        <dbReference type="EMBL" id="RAV20140.1"/>
    </source>
</evidence>
<dbReference type="Gene3D" id="6.10.250.690">
    <property type="match status" value="1"/>
</dbReference>
<evidence type="ECO:0000256" key="4">
    <source>
        <dbReference type="ARBA" id="ARBA00023015"/>
    </source>
</evidence>
<evidence type="ECO:0000259" key="9">
    <source>
        <dbReference type="PROSITE" id="PS50110"/>
    </source>
</evidence>
<feature type="domain" description="OmpR/PhoB-type" evidence="10">
    <location>
        <begin position="134"/>
        <end position="236"/>
    </location>
</feature>
<dbReference type="SUPFAM" id="SSF46894">
    <property type="entry name" value="C-terminal effector domain of the bipartite response regulators"/>
    <property type="match status" value="1"/>
</dbReference>
<dbReference type="GO" id="GO:0005829">
    <property type="term" value="C:cytosol"/>
    <property type="evidence" value="ECO:0007669"/>
    <property type="project" value="TreeGrafter"/>
</dbReference>
<protein>
    <submittedName>
        <fullName evidence="11">DNA-binding response regulator</fullName>
    </submittedName>
</protein>
<feature type="domain" description="Response regulatory" evidence="9">
    <location>
        <begin position="3"/>
        <end position="116"/>
    </location>
</feature>
<accession>A0A329MKH1</accession>
<dbReference type="Proteomes" id="UP000250369">
    <property type="component" value="Unassembled WGS sequence"/>
</dbReference>
<comment type="caution">
    <text evidence="11">The sequence shown here is derived from an EMBL/GenBank/DDBJ whole genome shotgun (WGS) entry which is preliminary data.</text>
</comment>
<keyword evidence="2 7" id="KW-0597">Phosphoprotein</keyword>
<evidence type="ECO:0000259" key="10">
    <source>
        <dbReference type="PROSITE" id="PS51755"/>
    </source>
</evidence>
<dbReference type="SMART" id="SM00448">
    <property type="entry name" value="REC"/>
    <property type="match status" value="1"/>
</dbReference>
<evidence type="ECO:0000256" key="7">
    <source>
        <dbReference type="PROSITE-ProRule" id="PRU00169"/>
    </source>
</evidence>